<dbReference type="EMBL" id="JAPFFL010000001">
    <property type="protein sequence ID" value="KAJ6751082.1"/>
    <property type="molecule type" value="Genomic_DNA"/>
</dbReference>
<sequence>MIRSTNAIFQWRRDVLAADEVFCTGTAVVATSVASASMPESAFTIFQNHDEYSCFVIYDGVWSVVVEGAVGVDLKLGPNRMVSLESDLVLERAERRRERERVVVFAGCCFLLP</sequence>
<reference evidence="1" key="1">
    <citation type="submission" date="2022-11" db="EMBL/GenBank/DDBJ databases">
        <authorList>
            <person name="Hyden B.L."/>
            <person name="Feng K."/>
            <person name="Yates T."/>
            <person name="Jawdy S."/>
            <person name="Smart L.B."/>
            <person name="Muchero W."/>
        </authorList>
    </citation>
    <scope>NUCLEOTIDE SEQUENCE</scope>
    <source>
        <tissue evidence="1">Shoot tip</tissue>
    </source>
</reference>
<gene>
    <name evidence="1" type="ORF">OIU85_001591</name>
</gene>
<reference evidence="1" key="2">
    <citation type="journal article" date="2023" name="Int. J. Mol. Sci.">
        <title>De Novo Assembly and Annotation of 11 Diverse Shrub Willow (Salix) Genomes Reveals Novel Gene Organization in Sex-Linked Regions.</title>
        <authorList>
            <person name="Hyden B."/>
            <person name="Feng K."/>
            <person name="Yates T.B."/>
            <person name="Jawdy S."/>
            <person name="Cereghino C."/>
            <person name="Smart L.B."/>
            <person name="Muchero W."/>
        </authorList>
    </citation>
    <scope>NUCLEOTIDE SEQUENCE [LARGE SCALE GENOMIC DNA]</scope>
    <source>
        <tissue evidence="1">Shoot tip</tissue>
    </source>
</reference>
<organism evidence="1 2">
    <name type="scientific">Salix viminalis</name>
    <name type="common">Common osier</name>
    <name type="synonym">Basket willow</name>
    <dbReference type="NCBI Taxonomy" id="40686"/>
    <lineage>
        <taxon>Eukaryota</taxon>
        <taxon>Viridiplantae</taxon>
        <taxon>Streptophyta</taxon>
        <taxon>Embryophyta</taxon>
        <taxon>Tracheophyta</taxon>
        <taxon>Spermatophyta</taxon>
        <taxon>Magnoliopsida</taxon>
        <taxon>eudicotyledons</taxon>
        <taxon>Gunneridae</taxon>
        <taxon>Pentapetalae</taxon>
        <taxon>rosids</taxon>
        <taxon>fabids</taxon>
        <taxon>Malpighiales</taxon>
        <taxon>Salicaceae</taxon>
        <taxon>Saliceae</taxon>
        <taxon>Salix</taxon>
    </lineage>
</organism>
<dbReference type="Proteomes" id="UP001151529">
    <property type="component" value="Chromosome 16"/>
</dbReference>
<name>A0A9Q0VM31_SALVM</name>
<protein>
    <submittedName>
        <fullName evidence="1">Uncharacterized protein</fullName>
    </submittedName>
</protein>
<keyword evidence="2" id="KW-1185">Reference proteome</keyword>
<dbReference type="AlphaFoldDB" id="A0A9Q0VM31"/>
<evidence type="ECO:0000313" key="1">
    <source>
        <dbReference type="EMBL" id="KAJ6751082.1"/>
    </source>
</evidence>
<evidence type="ECO:0000313" key="2">
    <source>
        <dbReference type="Proteomes" id="UP001151529"/>
    </source>
</evidence>
<accession>A0A9Q0VM31</accession>
<comment type="caution">
    <text evidence="1">The sequence shown here is derived from an EMBL/GenBank/DDBJ whole genome shotgun (WGS) entry which is preliminary data.</text>
</comment>
<proteinExistence type="predicted"/>